<keyword evidence="6" id="KW-1185">Reference proteome</keyword>
<dbReference type="PANTHER" id="PTHR14084">
    <property type="entry name" value="KYNURENINASE"/>
    <property type="match status" value="1"/>
</dbReference>
<keyword evidence="3" id="KW-0663">Pyridoxal phosphate</keyword>
<sequence length="449" mass="50596">MRELHQLLKDVKLQLHELKDVHETISKLAGKANLAPTSLEFAQNLDNHDDLSHLRQEFQIPKVRDVVSKGMVPENANEDAVYIASNSIGLLPKHSRELINEEIDVWATRGGIGFYAHPHDRPWDRIDETITPKLATLIGAKPTEVAVNNDLKTNLNNLLTSFYTPTKDRYKILIEHRAFPNDVISVDAQIKFHGYDPAESILKVEPTPGQVIVENSDIVDLINKEGNKISVVFLGAVNYYTGQLLHLEKIAKAAHKKGCIVILDLTHAIGNIVLKLHDWKVDCATWSSEKYLNAGPGSIGGIFIHEKYSRDFDNPRFAALWGYKKETRLRMEEAFDQPSILYVASLLGSLDVFAKTNLWDLRTKSILLTGYLEFLLDKLIGGAGYEMLTPRDTRQRGAQISIKLVAQDKNLIVIRKLADRGFVVDGRKSMSIVMTPVPLYNTFTDVWKL</sequence>
<dbReference type="InterPro" id="IPR015422">
    <property type="entry name" value="PyrdxlP-dep_Trfase_small"/>
</dbReference>
<dbReference type="OrthoDB" id="5978656at2759"/>
<evidence type="ECO:0000313" key="5">
    <source>
        <dbReference type="EMBL" id="CAG8497241.1"/>
    </source>
</evidence>
<dbReference type="HAMAP" id="MF_01970">
    <property type="entry name" value="Kynureninase"/>
    <property type="match status" value="1"/>
</dbReference>
<feature type="non-terminal residue" evidence="5">
    <location>
        <position position="449"/>
    </location>
</feature>
<dbReference type="SUPFAM" id="SSF53383">
    <property type="entry name" value="PLP-dependent transferases"/>
    <property type="match status" value="1"/>
</dbReference>
<evidence type="ECO:0000256" key="2">
    <source>
        <dbReference type="ARBA" id="ARBA00022801"/>
    </source>
</evidence>
<dbReference type="GO" id="GO:0019441">
    <property type="term" value="P:L-tryptophan catabolic process to kynurenine"/>
    <property type="evidence" value="ECO:0007669"/>
    <property type="project" value="TreeGrafter"/>
</dbReference>
<dbReference type="PANTHER" id="PTHR14084:SF0">
    <property type="entry name" value="KYNURENINASE"/>
    <property type="match status" value="1"/>
</dbReference>
<dbReference type="InterPro" id="IPR010111">
    <property type="entry name" value="Kynureninase"/>
</dbReference>
<feature type="domain" description="Aminotransferase class V" evidence="4">
    <location>
        <begin position="226"/>
        <end position="317"/>
    </location>
</feature>
<reference evidence="5" key="1">
    <citation type="submission" date="2021-06" db="EMBL/GenBank/DDBJ databases">
        <authorList>
            <person name="Kallberg Y."/>
            <person name="Tangrot J."/>
            <person name="Rosling A."/>
        </authorList>
    </citation>
    <scope>NUCLEOTIDE SEQUENCE</scope>
    <source>
        <strain evidence="5">FL130A</strain>
    </source>
</reference>
<evidence type="ECO:0000259" key="4">
    <source>
        <dbReference type="Pfam" id="PF00266"/>
    </source>
</evidence>
<dbReference type="Gene3D" id="3.90.1150.10">
    <property type="entry name" value="Aspartate Aminotransferase, domain 1"/>
    <property type="match status" value="1"/>
</dbReference>
<dbReference type="EMBL" id="CAJVPS010000596">
    <property type="protein sequence ID" value="CAG8497241.1"/>
    <property type="molecule type" value="Genomic_DNA"/>
</dbReference>
<evidence type="ECO:0000313" key="6">
    <source>
        <dbReference type="Proteomes" id="UP000789508"/>
    </source>
</evidence>
<dbReference type="InterPro" id="IPR015424">
    <property type="entry name" value="PyrdxlP-dep_Trfase"/>
</dbReference>
<gene>
    <name evidence="5" type="ORF">ALEPTO_LOCUS3296</name>
</gene>
<protein>
    <submittedName>
        <fullName evidence="5">5796_t:CDS:1</fullName>
    </submittedName>
</protein>
<dbReference type="Pfam" id="PF22580">
    <property type="entry name" value="KYNU_C"/>
    <property type="match status" value="1"/>
</dbReference>
<evidence type="ECO:0000256" key="1">
    <source>
        <dbReference type="ARBA" id="ARBA00022642"/>
    </source>
</evidence>
<dbReference type="GO" id="GO:0043420">
    <property type="term" value="P:anthranilate metabolic process"/>
    <property type="evidence" value="ECO:0007669"/>
    <property type="project" value="TreeGrafter"/>
</dbReference>
<proteinExistence type="inferred from homology"/>
<keyword evidence="2" id="KW-0378">Hydrolase</keyword>
<dbReference type="GO" id="GO:0009435">
    <property type="term" value="P:NAD+ biosynthetic process"/>
    <property type="evidence" value="ECO:0007669"/>
    <property type="project" value="InterPro"/>
</dbReference>
<evidence type="ECO:0000256" key="3">
    <source>
        <dbReference type="ARBA" id="ARBA00022898"/>
    </source>
</evidence>
<dbReference type="GO" id="GO:0005737">
    <property type="term" value="C:cytoplasm"/>
    <property type="evidence" value="ECO:0007669"/>
    <property type="project" value="InterPro"/>
</dbReference>
<keyword evidence="1" id="KW-0662">Pyridine nucleotide biosynthesis</keyword>
<dbReference type="GO" id="GO:0030429">
    <property type="term" value="F:kynureninase activity"/>
    <property type="evidence" value="ECO:0007669"/>
    <property type="project" value="InterPro"/>
</dbReference>
<dbReference type="GO" id="GO:0030170">
    <property type="term" value="F:pyridoxal phosphate binding"/>
    <property type="evidence" value="ECO:0007669"/>
    <property type="project" value="InterPro"/>
</dbReference>
<name>A0A9N8ZJ07_9GLOM</name>
<dbReference type="InterPro" id="IPR015421">
    <property type="entry name" value="PyrdxlP-dep_Trfase_major"/>
</dbReference>
<accession>A0A9N8ZJ07</accession>
<dbReference type="PIRSF" id="PIRSF038800">
    <property type="entry name" value="KYNU"/>
    <property type="match status" value="1"/>
</dbReference>
<dbReference type="Proteomes" id="UP000789508">
    <property type="component" value="Unassembled WGS sequence"/>
</dbReference>
<dbReference type="NCBIfam" id="TIGR01814">
    <property type="entry name" value="kynureninase"/>
    <property type="match status" value="1"/>
</dbReference>
<organism evidence="5 6">
    <name type="scientific">Ambispora leptoticha</name>
    <dbReference type="NCBI Taxonomy" id="144679"/>
    <lineage>
        <taxon>Eukaryota</taxon>
        <taxon>Fungi</taxon>
        <taxon>Fungi incertae sedis</taxon>
        <taxon>Mucoromycota</taxon>
        <taxon>Glomeromycotina</taxon>
        <taxon>Glomeromycetes</taxon>
        <taxon>Archaeosporales</taxon>
        <taxon>Ambisporaceae</taxon>
        <taxon>Ambispora</taxon>
    </lineage>
</organism>
<comment type="caution">
    <text evidence="5">The sequence shown here is derived from an EMBL/GenBank/DDBJ whole genome shotgun (WGS) entry which is preliminary data.</text>
</comment>
<dbReference type="Pfam" id="PF00266">
    <property type="entry name" value="Aminotran_5"/>
    <property type="match status" value="1"/>
</dbReference>
<dbReference type="Gene3D" id="3.40.640.10">
    <property type="entry name" value="Type I PLP-dependent aspartate aminotransferase-like (Major domain)"/>
    <property type="match status" value="1"/>
</dbReference>
<dbReference type="AlphaFoldDB" id="A0A9N8ZJ07"/>
<dbReference type="InterPro" id="IPR000192">
    <property type="entry name" value="Aminotrans_V_dom"/>
</dbReference>